<sequence length="56" mass="6236">MPGMVGKRYNPVVIALAARFEKRGLTPKSIIGARMRKLVHLIYGVVKSELELQEGI</sequence>
<proteinExistence type="predicted"/>
<reference evidence="1" key="1">
    <citation type="journal article" date="2015" name="Nature">
        <title>Complex archaea that bridge the gap between prokaryotes and eukaryotes.</title>
        <authorList>
            <person name="Spang A."/>
            <person name="Saw J.H."/>
            <person name="Jorgensen S.L."/>
            <person name="Zaremba-Niedzwiedzka K."/>
            <person name="Martijn J."/>
            <person name="Lind A.E."/>
            <person name="van Eijk R."/>
            <person name="Schleper C."/>
            <person name="Guy L."/>
            <person name="Ettema T.J."/>
        </authorList>
    </citation>
    <scope>NUCLEOTIDE SEQUENCE</scope>
</reference>
<gene>
    <name evidence="1" type="ORF">LCGC14_0192480</name>
</gene>
<dbReference type="AlphaFoldDB" id="A0A0F9UQN2"/>
<organism evidence="1">
    <name type="scientific">marine sediment metagenome</name>
    <dbReference type="NCBI Taxonomy" id="412755"/>
    <lineage>
        <taxon>unclassified sequences</taxon>
        <taxon>metagenomes</taxon>
        <taxon>ecological metagenomes</taxon>
    </lineage>
</organism>
<protein>
    <submittedName>
        <fullName evidence="1">Uncharacterized protein</fullName>
    </submittedName>
</protein>
<accession>A0A0F9UQN2</accession>
<comment type="caution">
    <text evidence="1">The sequence shown here is derived from an EMBL/GenBank/DDBJ whole genome shotgun (WGS) entry which is preliminary data.</text>
</comment>
<dbReference type="EMBL" id="LAZR01000082">
    <property type="protein sequence ID" value="KKN93984.1"/>
    <property type="molecule type" value="Genomic_DNA"/>
</dbReference>
<evidence type="ECO:0000313" key="1">
    <source>
        <dbReference type="EMBL" id="KKN93984.1"/>
    </source>
</evidence>
<name>A0A0F9UQN2_9ZZZZ</name>